<evidence type="ECO:0000313" key="2">
    <source>
        <dbReference type="Proteomes" id="UP001341840"/>
    </source>
</evidence>
<gene>
    <name evidence="1" type="ORF">PIB30_007925</name>
</gene>
<sequence>MGGIELIPMPLALCPCQWREDLNDTDSFGLLQPVRNLLQRVSIPNVASGAAHQGLIVGGQEIRGFIVSLKDEVWTRIAGGRKRGRIYGMGVVPSHNYAHLFSDPDDDDTASGPLDLKEQYTLFNREISQQAEAHAQRVAVVEAIREEKVRTLESTVQTQSQEMRSSGYSVVAMPNMPPPLHPPPPPPHA</sequence>
<dbReference type="EMBL" id="JASCZI010060432">
    <property type="protein sequence ID" value="MED6131235.1"/>
    <property type="molecule type" value="Genomic_DNA"/>
</dbReference>
<evidence type="ECO:0000313" key="1">
    <source>
        <dbReference type="EMBL" id="MED6131235.1"/>
    </source>
</evidence>
<accession>A0ABU6S4T6</accession>
<name>A0ABU6S4T6_9FABA</name>
<proteinExistence type="predicted"/>
<dbReference type="Proteomes" id="UP001341840">
    <property type="component" value="Unassembled WGS sequence"/>
</dbReference>
<organism evidence="1 2">
    <name type="scientific">Stylosanthes scabra</name>
    <dbReference type="NCBI Taxonomy" id="79078"/>
    <lineage>
        <taxon>Eukaryota</taxon>
        <taxon>Viridiplantae</taxon>
        <taxon>Streptophyta</taxon>
        <taxon>Embryophyta</taxon>
        <taxon>Tracheophyta</taxon>
        <taxon>Spermatophyta</taxon>
        <taxon>Magnoliopsida</taxon>
        <taxon>eudicotyledons</taxon>
        <taxon>Gunneridae</taxon>
        <taxon>Pentapetalae</taxon>
        <taxon>rosids</taxon>
        <taxon>fabids</taxon>
        <taxon>Fabales</taxon>
        <taxon>Fabaceae</taxon>
        <taxon>Papilionoideae</taxon>
        <taxon>50 kb inversion clade</taxon>
        <taxon>dalbergioids sensu lato</taxon>
        <taxon>Dalbergieae</taxon>
        <taxon>Pterocarpus clade</taxon>
        <taxon>Stylosanthes</taxon>
    </lineage>
</organism>
<keyword evidence="2" id="KW-1185">Reference proteome</keyword>
<reference evidence="1 2" key="1">
    <citation type="journal article" date="2023" name="Plants (Basel)">
        <title>Bridging the Gap: Combining Genomics and Transcriptomics Approaches to Understand Stylosanthes scabra, an Orphan Legume from the Brazilian Caatinga.</title>
        <authorList>
            <person name="Ferreira-Neto J.R.C."/>
            <person name="da Silva M.D."/>
            <person name="Binneck E."/>
            <person name="de Melo N.F."/>
            <person name="da Silva R.H."/>
            <person name="de Melo A.L.T.M."/>
            <person name="Pandolfi V."/>
            <person name="Bustamante F.O."/>
            <person name="Brasileiro-Vidal A.C."/>
            <person name="Benko-Iseppon A.M."/>
        </authorList>
    </citation>
    <scope>NUCLEOTIDE SEQUENCE [LARGE SCALE GENOMIC DNA]</scope>
    <source>
        <tissue evidence="1">Leaves</tissue>
    </source>
</reference>
<protein>
    <submittedName>
        <fullName evidence="1">Uncharacterized protein</fullName>
    </submittedName>
</protein>
<comment type="caution">
    <text evidence="1">The sequence shown here is derived from an EMBL/GenBank/DDBJ whole genome shotgun (WGS) entry which is preliminary data.</text>
</comment>